<name>X0SX36_9ZZZZ</name>
<evidence type="ECO:0000256" key="2">
    <source>
        <dbReference type="ARBA" id="ARBA00023012"/>
    </source>
</evidence>
<dbReference type="CDD" id="cd00082">
    <property type="entry name" value="HisKA"/>
    <property type="match status" value="1"/>
</dbReference>
<dbReference type="GO" id="GO:0000155">
    <property type="term" value="F:phosphorelay sensor kinase activity"/>
    <property type="evidence" value="ECO:0007669"/>
    <property type="project" value="InterPro"/>
</dbReference>
<evidence type="ECO:0000256" key="1">
    <source>
        <dbReference type="ARBA" id="ARBA00022553"/>
    </source>
</evidence>
<dbReference type="Gene3D" id="1.10.287.130">
    <property type="match status" value="1"/>
</dbReference>
<dbReference type="PANTHER" id="PTHR45339:SF1">
    <property type="entry name" value="HYBRID SIGNAL TRANSDUCTION HISTIDINE KINASE J"/>
    <property type="match status" value="1"/>
</dbReference>
<keyword evidence="2" id="KW-0902">Two-component regulatory system</keyword>
<reference evidence="4" key="1">
    <citation type="journal article" date="2014" name="Front. Microbiol.">
        <title>High frequency of phylogenetically diverse reductive dehalogenase-homologous genes in deep subseafloor sedimentary metagenomes.</title>
        <authorList>
            <person name="Kawai M."/>
            <person name="Futagami T."/>
            <person name="Toyoda A."/>
            <person name="Takaki Y."/>
            <person name="Nishi S."/>
            <person name="Hori S."/>
            <person name="Arai W."/>
            <person name="Tsubouchi T."/>
            <person name="Morono Y."/>
            <person name="Uchiyama I."/>
            <person name="Ito T."/>
            <person name="Fujiyama A."/>
            <person name="Inagaki F."/>
            <person name="Takami H."/>
        </authorList>
    </citation>
    <scope>NUCLEOTIDE SEQUENCE</scope>
    <source>
        <strain evidence="4">Expedition CK06-06</strain>
    </source>
</reference>
<gene>
    <name evidence="4" type="ORF">S01H1_13905</name>
</gene>
<feature type="domain" description="Signal transduction histidine kinase dimerisation/phosphoacceptor" evidence="3">
    <location>
        <begin position="10"/>
        <end position="47"/>
    </location>
</feature>
<comment type="caution">
    <text evidence="4">The sequence shown here is derived from an EMBL/GenBank/DDBJ whole genome shotgun (WGS) entry which is preliminary data.</text>
</comment>
<dbReference type="Pfam" id="PF00512">
    <property type="entry name" value="HisKA"/>
    <property type="match status" value="1"/>
</dbReference>
<accession>X0SX36</accession>
<protein>
    <recommendedName>
        <fullName evidence="3">Signal transduction histidine kinase dimerisation/phosphoacceptor domain-containing protein</fullName>
    </recommendedName>
</protein>
<sequence>MVEAPPASAAKSQFLANVSHEIRTPMNGIIGMTELLLDDNLTAPQRE</sequence>
<feature type="non-terminal residue" evidence="4">
    <location>
        <position position="47"/>
    </location>
</feature>
<organism evidence="4">
    <name type="scientific">marine sediment metagenome</name>
    <dbReference type="NCBI Taxonomy" id="412755"/>
    <lineage>
        <taxon>unclassified sequences</taxon>
        <taxon>metagenomes</taxon>
        <taxon>ecological metagenomes</taxon>
    </lineage>
</organism>
<evidence type="ECO:0000313" key="4">
    <source>
        <dbReference type="EMBL" id="GAF79706.1"/>
    </source>
</evidence>
<dbReference type="InterPro" id="IPR036097">
    <property type="entry name" value="HisK_dim/P_sf"/>
</dbReference>
<evidence type="ECO:0000259" key="3">
    <source>
        <dbReference type="Pfam" id="PF00512"/>
    </source>
</evidence>
<proteinExistence type="predicted"/>
<keyword evidence="1" id="KW-0597">Phosphoprotein</keyword>
<dbReference type="SUPFAM" id="SSF47384">
    <property type="entry name" value="Homodimeric domain of signal transducing histidine kinase"/>
    <property type="match status" value="1"/>
</dbReference>
<dbReference type="EMBL" id="BARS01007198">
    <property type="protein sequence ID" value="GAF79706.1"/>
    <property type="molecule type" value="Genomic_DNA"/>
</dbReference>
<dbReference type="AlphaFoldDB" id="X0SX36"/>
<dbReference type="InterPro" id="IPR003661">
    <property type="entry name" value="HisK_dim/P_dom"/>
</dbReference>
<dbReference type="PANTHER" id="PTHR45339">
    <property type="entry name" value="HYBRID SIGNAL TRANSDUCTION HISTIDINE KINASE J"/>
    <property type="match status" value="1"/>
</dbReference>